<comment type="caution">
    <text evidence="1">The sequence shown here is derived from an EMBL/GenBank/DDBJ whole genome shotgun (WGS) entry which is preliminary data.</text>
</comment>
<protein>
    <recommendedName>
        <fullName evidence="3">DUF3089 domain-containing protein</fullName>
    </recommendedName>
</protein>
<sequence>MLARRFLWIVAGLVVLLLVLALAYRIFQMDLMKAALVPTAQFVEQETPEPGPTYADVEMWIARPDIPNNPSAWTPEGFTPTGEPKASLFFIHPTSYLDRTHWNAPLDHEESQERAELFVRSQASAFNNIAEIWAPKYRQATFGAFLTTKADAERALDFAYRDVLAAFEAFLQQAPEDRPIILAAHSQGSLHLMRLLRDRIAGTPVEQRIAAAYVVGWPISTTADLGKLGLPACEEADDSGCILSWQSFAQPADPKMVTDVYDASAAPDGTPRAGSPMLCVNPISGVRADDAPASENLGTLVPNGDLTEAELVEGAVPARCDVRGFLLIGEEAPDLGNYVLPGNNYHVYDYALFWANIRADAERRLESFLGP</sequence>
<dbReference type="Proteomes" id="UP000245916">
    <property type="component" value="Unassembled WGS sequence"/>
</dbReference>
<name>A0A2U2IYX4_9SPHN</name>
<dbReference type="SUPFAM" id="SSF53474">
    <property type="entry name" value="alpha/beta-Hydrolases"/>
    <property type="match status" value="1"/>
</dbReference>
<reference evidence="1 2" key="1">
    <citation type="submission" date="2018-05" db="EMBL/GenBank/DDBJ databases">
        <title>Genome of Sphingosinicella humi QZX222.</title>
        <authorList>
            <person name="Qiao Z."/>
            <person name="Wang G."/>
        </authorList>
    </citation>
    <scope>NUCLEOTIDE SEQUENCE [LARGE SCALE GENOMIC DNA]</scope>
    <source>
        <strain evidence="1 2">QZX222</strain>
    </source>
</reference>
<dbReference type="AlphaFoldDB" id="A0A2U2IYX4"/>
<keyword evidence="2" id="KW-1185">Reference proteome</keyword>
<gene>
    <name evidence="1" type="ORF">DF286_14245</name>
</gene>
<dbReference type="InterPro" id="IPR021440">
    <property type="entry name" value="DUF3089"/>
</dbReference>
<dbReference type="InterPro" id="IPR029058">
    <property type="entry name" value="AB_hydrolase_fold"/>
</dbReference>
<dbReference type="RefSeq" id="WP_109272348.1">
    <property type="nucleotide sequence ID" value="NZ_QFFF01000002.1"/>
</dbReference>
<proteinExistence type="predicted"/>
<dbReference type="Pfam" id="PF11288">
    <property type="entry name" value="DUF3089"/>
    <property type="match status" value="1"/>
</dbReference>
<evidence type="ECO:0000313" key="1">
    <source>
        <dbReference type="EMBL" id="PWG01286.1"/>
    </source>
</evidence>
<accession>A0A2U2IYX4</accession>
<dbReference type="OrthoDB" id="9794645at2"/>
<dbReference type="EMBL" id="QFFF01000002">
    <property type="protein sequence ID" value="PWG01286.1"/>
    <property type="molecule type" value="Genomic_DNA"/>
</dbReference>
<evidence type="ECO:0008006" key="3">
    <source>
        <dbReference type="Google" id="ProtNLM"/>
    </source>
</evidence>
<organism evidence="1 2">
    <name type="scientific">Allosphingosinicella humi</name>
    <dbReference type="NCBI Taxonomy" id="2068657"/>
    <lineage>
        <taxon>Bacteria</taxon>
        <taxon>Pseudomonadati</taxon>
        <taxon>Pseudomonadota</taxon>
        <taxon>Alphaproteobacteria</taxon>
        <taxon>Sphingomonadales</taxon>
        <taxon>Sphingomonadaceae</taxon>
        <taxon>Allosphingosinicella</taxon>
    </lineage>
</organism>
<evidence type="ECO:0000313" key="2">
    <source>
        <dbReference type="Proteomes" id="UP000245916"/>
    </source>
</evidence>